<evidence type="ECO:0000256" key="2">
    <source>
        <dbReference type="ARBA" id="ARBA00022692"/>
    </source>
</evidence>
<evidence type="ECO:0000256" key="3">
    <source>
        <dbReference type="ARBA" id="ARBA00022989"/>
    </source>
</evidence>
<dbReference type="InterPro" id="IPR004254">
    <property type="entry name" value="AdipoR/HlyIII-related"/>
</dbReference>
<evidence type="ECO:0000256" key="5">
    <source>
        <dbReference type="PIRSR" id="PIRSR604254-1"/>
    </source>
</evidence>
<evidence type="ECO:0000256" key="4">
    <source>
        <dbReference type="ARBA" id="ARBA00023136"/>
    </source>
</evidence>
<dbReference type="GO" id="GO:0038023">
    <property type="term" value="F:signaling receptor activity"/>
    <property type="evidence" value="ECO:0007669"/>
    <property type="project" value="TreeGrafter"/>
</dbReference>
<feature type="transmembrane region" description="Helical" evidence="7">
    <location>
        <begin position="403"/>
        <end position="425"/>
    </location>
</feature>
<keyword evidence="4 7" id="KW-0472">Membrane</keyword>
<comment type="subcellular location">
    <subcellularLocation>
        <location evidence="1">Membrane</location>
        <topology evidence="1">Multi-pass membrane protein</topology>
    </subcellularLocation>
</comment>
<dbReference type="Pfam" id="PF03006">
    <property type="entry name" value="HlyIII"/>
    <property type="match status" value="1"/>
</dbReference>
<dbReference type="PANTHER" id="PTHR20855:SF105">
    <property type="entry name" value="HAEMOLYSIN-III RELATED FAMILY PROTEIN, EXPRESSED"/>
    <property type="match status" value="1"/>
</dbReference>
<keyword evidence="5" id="KW-0479">Metal-binding</keyword>
<organism evidence="8">
    <name type="scientific">Anthurium amnicola</name>
    <dbReference type="NCBI Taxonomy" id="1678845"/>
    <lineage>
        <taxon>Eukaryota</taxon>
        <taxon>Viridiplantae</taxon>
        <taxon>Streptophyta</taxon>
        <taxon>Embryophyta</taxon>
        <taxon>Tracheophyta</taxon>
        <taxon>Spermatophyta</taxon>
        <taxon>Magnoliopsida</taxon>
        <taxon>Liliopsida</taxon>
        <taxon>Araceae</taxon>
        <taxon>Pothoideae</taxon>
        <taxon>Potheae</taxon>
        <taxon>Anthurium</taxon>
    </lineage>
</organism>
<dbReference type="GO" id="GO:0016020">
    <property type="term" value="C:membrane"/>
    <property type="evidence" value="ECO:0007669"/>
    <property type="project" value="UniProtKB-SubCell"/>
</dbReference>
<evidence type="ECO:0000313" key="8">
    <source>
        <dbReference type="EMBL" id="JAT58162.1"/>
    </source>
</evidence>
<feature type="transmembrane region" description="Helical" evidence="7">
    <location>
        <begin position="106"/>
        <end position="127"/>
    </location>
</feature>
<accession>A0A1D1YU61</accession>
<reference evidence="8" key="1">
    <citation type="submission" date="2015-07" db="EMBL/GenBank/DDBJ databases">
        <title>Transcriptome Assembly of Anthurium amnicola.</title>
        <authorList>
            <person name="Suzuki J."/>
        </authorList>
    </citation>
    <scope>NUCLEOTIDE SEQUENCE</scope>
</reference>
<evidence type="ECO:0000256" key="1">
    <source>
        <dbReference type="ARBA" id="ARBA00004141"/>
    </source>
</evidence>
<keyword evidence="2 7" id="KW-0812">Transmembrane</keyword>
<feature type="non-terminal residue" evidence="8">
    <location>
        <position position="1"/>
    </location>
</feature>
<gene>
    <name evidence="8" type="primary">CG5315_1</name>
    <name evidence="8" type="ORF">g.25899</name>
</gene>
<feature type="region of interest" description="Disordered" evidence="6">
    <location>
        <begin position="142"/>
        <end position="174"/>
    </location>
</feature>
<dbReference type="EMBL" id="GDJX01009774">
    <property type="protein sequence ID" value="JAT58162.1"/>
    <property type="molecule type" value="Transcribed_RNA"/>
</dbReference>
<feature type="compositionally biased region" description="Pro residues" evidence="6">
    <location>
        <begin position="150"/>
        <end position="163"/>
    </location>
</feature>
<evidence type="ECO:0000256" key="6">
    <source>
        <dbReference type="SAM" id="MobiDB-lite"/>
    </source>
</evidence>
<sequence length="431" mass="47422">ALQGRRGGLKMVIADALGHKDSALASPTRFLKNCSYPDDGCQGSTCLGEKKGKILARVTKCELVDYNSLPAYLKDNQFVLCYYRAEWPLKQTILSIFSLHNETLNIWTHLVGFFIFLALMVCAAVVLQRTCYAQPEQHFHGSPGGSNLHPLPPSPPISLPPKPSSSSSNLSNCVGEEKLSQPSTTYGSPQFFPCHYLHCGAPPCNPSASSPLSSSHAEGDERNATALVRVEPAPRWPFFVYLCGAMACLMVSSVCHLLSCHSRRFLYVMRGLDYSGITALIVTSFYPVVYYSFMCDRAYLHLYLGLITASGFAMAGVSLVPSFQGPKHRMLRARLFFCMGVSGVVPILHKAVRFRDRPAALVTTGYEVAMGALYAVATVVYSARVPERWLPGRFDLVGQSHQLFHVLVVAAAYTHYLGGVVYLRWRDSEGC</sequence>
<keyword evidence="5" id="KW-0862">Zinc</keyword>
<feature type="binding site" evidence="5">
    <location>
        <position position="401"/>
    </location>
    <ligand>
        <name>Zn(2+)</name>
        <dbReference type="ChEBI" id="CHEBI:29105"/>
    </ligand>
</feature>
<dbReference type="GO" id="GO:0046872">
    <property type="term" value="F:metal ion binding"/>
    <property type="evidence" value="ECO:0007669"/>
    <property type="project" value="UniProtKB-KW"/>
</dbReference>
<feature type="transmembrane region" description="Helical" evidence="7">
    <location>
        <begin position="331"/>
        <end position="348"/>
    </location>
</feature>
<feature type="binding site" evidence="5">
    <location>
        <position position="256"/>
    </location>
    <ligand>
        <name>Zn(2+)</name>
        <dbReference type="ChEBI" id="CHEBI:29105"/>
    </ligand>
</feature>
<dbReference type="PANTHER" id="PTHR20855">
    <property type="entry name" value="ADIPOR/PROGESTIN RECEPTOR-RELATED"/>
    <property type="match status" value="1"/>
</dbReference>
<dbReference type="GO" id="GO:0009744">
    <property type="term" value="P:response to sucrose"/>
    <property type="evidence" value="ECO:0007669"/>
    <property type="project" value="UniProtKB-ARBA"/>
</dbReference>
<evidence type="ECO:0000256" key="7">
    <source>
        <dbReference type="SAM" id="Phobius"/>
    </source>
</evidence>
<feature type="binding site" evidence="5">
    <location>
        <position position="405"/>
    </location>
    <ligand>
        <name>Zn(2+)</name>
        <dbReference type="ChEBI" id="CHEBI:29105"/>
    </ligand>
</feature>
<keyword evidence="8" id="KW-0675">Receptor</keyword>
<dbReference type="AlphaFoldDB" id="A0A1D1YU61"/>
<feature type="transmembrane region" description="Helical" evidence="7">
    <location>
        <begin position="274"/>
        <end position="293"/>
    </location>
</feature>
<name>A0A1D1YU61_9ARAE</name>
<feature type="transmembrane region" description="Helical" evidence="7">
    <location>
        <begin position="238"/>
        <end position="259"/>
    </location>
</feature>
<proteinExistence type="predicted"/>
<dbReference type="GO" id="GO:0009725">
    <property type="term" value="P:response to hormone"/>
    <property type="evidence" value="ECO:0007669"/>
    <property type="project" value="TreeGrafter"/>
</dbReference>
<feature type="transmembrane region" description="Helical" evidence="7">
    <location>
        <begin position="300"/>
        <end position="319"/>
    </location>
</feature>
<protein>
    <submittedName>
        <fullName evidence="8">ADIPOR-like receptor CG5315</fullName>
    </submittedName>
</protein>
<feature type="transmembrane region" description="Helical" evidence="7">
    <location>
        <begin position="360"/>
        <end position="383"/>
    </location>
</feature>
<keyword evidence="3 7" id="KW-1133">Transmembrane helix</keyword>